<feature type="non-terminal residue" evidence="2">
    <location>
        <position position="1"/>
    </location>
</feature>
<dbReference type="Gene3D" id="2.60.40.2610">
    <property type="entry name" value="Outer membrane usher protein FimD, plug domain"/>
    <property type="match status" value="1"/>
</dbReference>
<organism evidence="2 3">
    <name type="scientific">Citrobacter amalonaticus</name>
    <dbReference type="NCBI Taxonomy" id="35703"/>
    <lineage>
        <taxon>Bacteria</taxon>
        <taxon>Pseudomonadati</taxon>
        <taxon>Pseudomonadota</taxon>
        <taxon>Gammaproteobacteria</taxon>
        <taxon>Enterobacterales</taxon>
        <taxon>Enterobacteriaceae</taxon>
        <taxon>Citrobacter</taxon>
    </lineage>
</organism>
<dbReference type="EMBL" id="VKME01000016">
    <property type="protein sequence ID" value="MBE0129792.1"/>
    <property type="molecule type" value="Genomic_DNA"/>
</dbReference>
<dbReference type="InterPro" id="IPR000015">
    <property type="entry name" value="Fimb_usher"/>
</dbReference>
<dbReference type="PANTHER" id="PTHR30451">
    <property type="entry name" value="OUTER MEMBRANE USHER PROTEIN"/>
    <property type="match status" value="1"/>
</dbReference>
<dbReference type="InterPro" id="IPR043142">
    <property type="entry name" value="PapC-like_C_sf"/>
</dbReference>
<accession>A0A8I0SYD4</accession>
<dbReference type="PANTHER" id="PTHR30451:SF20">
    <property type="entry name" value="FIMBRIAE USHER"/>
    <property type="match status" value="1"/>
</dbReference>
<reference evidence="2" key="1">
    <citation type="submission" date="2019-07" db="EMBL/GenBank/DDBJ databases">
        <title>KPC-2 carbapenem resistent Enterobacterales isolates from Germany.</title>
        <authorList>
            <person name="Yao Y."/>
            <person name="Falgenhauer L."/>
            <person name="Imirzalioglu C."/>
            <person name="Chakraborty T."/>
        </authorList>
    </citation>
    <scope>NUCLEOTIDE SEQUENCE</scope>
    <source>
        <strain evidence="2">CA13304</strain>
    </source>
</reference>
<name>A0A8I0SYD4_CITAM</name>
<feature type="domain" description="PapC-like C-terminal" evidence="1">
    <location>
        <begin position="357"/>
        <end position="414"/>
    </location>
</feature>
<evidence type="ECO:0000259" key="1">
    <source>
        <dbReference type="Pfam" id="PF13953"/>
    </source>
</evidence>
<dbReference type="GO" id="GO:0009297">
    <property type="term" value="P:pilus assembly"/>
    <property type="evidence" value="ECO:0007669"/>
    <property type="project" value="InterPro"/>
</dbReference>
<evidence type="ECO:0000313" key="3">
    <source>
        <dbReference type="Proteomes" id="UP000656723"/>
    </source>
</evidence>
<dbReference type="Gene3D" id="2.60.40.2070">
    <property type="match status" value="1"/>
</dbReference>
<dbReference type="InterPro" id="IPR025949">
    <property type="entry name" value="PapC-like_C"/>
</dbReference>
<gene>
    <name evidence="2" type="ORF">FOT72_17555</name>
</gene>
<dbReference type="GO" id="GO:0015473">
    <property type="term" value="F:fimbrial usher porin activity"/>
    <property type="evidence" value="ECO:0007669"/>
    <property type="project" value="InterPro"/>
</dbReference>
<dbReference type="Pfam" id="PF13953">
    <property type="entry name" value="PapC_C"/>
    <property type="match status" value="1"/>
</dbReference>
<protein>
    <submittedName>
        <fullName evidence="2">Fimbrial biogenesis outer membrane usher protein</fullName>
    </submittedName>
</protein>
<comment type="caution">
    <text evidence="2">The sequence shown here is derived from an EMBL/GenBank/DDBJ whole genome shotgun (WGS) entry which is preliminary data.</text>
</comment>
<dbReference type="Pfam" id="PF00577">
    <property type="entry name" value="Usher"/>
    <property type="match status" value="1"/>
</dbReference>
<sequence>GGAVGTEAGAVSADVTQAWSHLGGETGDLVGQSYRVSYSKLIDSTNSNISIAAYRYSSSGYMDLQTAVQTRDAVNHDEDPNSVWRSKNQFSVSLNQGLPAGLGNIYISSSMQNYWNSGNGYNTQYQIGYSNSYKWLNYSINASRNKSGTGEDQTSWYLTLSMPLWPGHAGSVPYMSMRYNEDSDGQRGEQVNLSGSFGNTSQYGYNVSGSHDNYSGSSGNVSGSWAGSKATLNGSYSTGSGYNSTSVGMSGGVVVHSGGVTFSPYNSDSYALIEAKGAEGAEVAGYGGATVDSSGYALSPSLIPYQQNHVAINPEGSDLGVEFENTSQDVVPRAGSVVKVKFNTHTGTPLLIVSTWKGEPLPFGADIVDDDNTTIGAVSQGGVIYVKVSKPKGGLTVKWGDDDHSQCQVAYTLNASEPEKDSKNTIQRFTSVCQ</sequence>
<evidence type="ECO:0000313" key="2">
    <source>
        <dbReference type="EMBL" id="MBE0129792.1"/>
    </source>
</evidence>
<dbReference type="AlphaFoldDB" id="A0A8I0SYD4"/>
<proteinExistence type="predicted"/>
<dbReference type="GO" id="GO:0009279">
    <property type="term" value="C:cell outer membrane"/>
    <property type="evidence" value="ECO:0007669"/>
    <property type="project" value="TreeGrafter"/>
</dbReference>
<dbReference type="RefSeq" id="WP_192478941.1">
    <property type="nucleotide sequence ID" value="NZ_VKME01000016.1"/>
</dbReference>
<dbReference type="Proteomes" id="UP000656723">
    <property type="component" value="Unassembled WGS sequence"/>
</dbReference>
<dbReference type="InterPro" id="IPR042186">
    <property type="entry name" value="FimD_plug_dom"/>
</dbReference>